<evidence type="ECO:0000256" key="1">
    <source>
        <dbReference type="SAM" id="Coils"/>
    </source>
</evidence>
<dbReference type="EMBL" id="JAGDEL010000021">
    <property type="protein sequence ID" value="MBO1514234.1"/>
    <property type="molecule type" value="Genomic_DNA"/>
</dbReference>
<feature type="domain" description="Sporulation membrane protein YtrI C-terminal" evidence="3">
    <location>
        <begin position="80"/>
        <end position="163"/>
    </location>
</feature>
<dbReference type="InterPro" id="IPR058620">
    <property type="entry name" value="YtrI_C"/>
</dbReference>
<keyword evidence="2" id="KW-1133">Transmembrane helix</keyword>
<dbReference type="InterPro" id="IPR048198">
    <property type="entry name" value="YtrI"/>
</dbReference>
<dbReference type="NCBIfam" id="NF041479">
    <property type="entry name" value="spor_membprot_YtrI"/>
    <property type="match status" value="1"/>
</dbReference>
<name>A0ABS3N7L5_9BACI</name>
<dbReference type="Proteomes" id="UP000663981">
    <property type="component" value="Unassembled WGS sequence"/>
</dbReference>
<keyword evidence="2" id="KW-0472">Membrane</keyword>
<gene>
    <name evidence="4" type="ORF">I7822_21660</name>
</gene>
<evidence type="ECO:0000259" key="3">
    <source>
        <dbReference type="Pfam" id="PF26347"/>
    </source>
</evidence>
<keyword evidence="5" id="KW-1185">Reference proteome</keyword>
<protein>
    <submittedName>
        <fullName evidence="4">Sporulation protein</fullName>
    </submittedName>
</protein>
<comment type="caution">
    <text evidence="4">The sequence shown here is derived from an EMBL/GenBank/DDBJ whole genome shotgun (WGS) entry which is preliminary data.</text>
</comment>
<feature type="coiled-coil region" evidence="1">
    <location>
        <begin position="45"/>
        <end position="72"/>
    </location>
</feature>
<organism evidence="4 5">
    <name type="scientific">Metabacillus bambusae</name>
    <dbReference type="NCBI Taxonomy" id="2795218"/>
    <lineage>
        <taxon>Bacteria</taxon>
        <taxon>Bacillati</taxon>
        <taxon>Bacillota</taxon>
        <taxon>Bacilli</taxon>
        <taxon>Bacillales</taxon>
        <taxon>Bacillaceae</taxon>
        <taxon>Metabacillus</taxon>
    </lineage>
</organism>
<evidence type="ECO:0000313" key="5">
    <source>
        <dbReference type="Proteomes" id="UP000663981"/>
    </source>
</evidence>
<sequence length="167" mass="19832">MRIPPHYQQPSWQRFFAGAAIGAIISWGVFLFIFGVIQEKHRTIIDEQELTIQKLRKDKEIYQEEYIKLNKEAQQKITVQEINIHLTNGDKYLFKDFMIKNIEDEVEKDLSDLIAKDIETVSSSHLLIERTIENKVFKRDGKEYKLEMTKFMLLTTIYIEVEISFLE</sequence>
<dbReference type="Pfam" id="PF26347">
    <property type="entry name" value="YtrI_sporulation"/>
    <property type="match status" value="1"/>
</dbReference>
<evidence type="ECO:0000256" key="2">
    <source>
        <dbReference type="SAM" id="Phobius"/>
    </source>
</evidence>
<proteinExistence type="predicted"/>
<evidence type="ECO:0000313" key="4">
    <source>
        <dbReference type="EMBL" id="MBO1514234.1"/>
    </source>
</evidence>
<feature type="transmembrane region" description="Helical" evidence="2">
    <location>
        <begin position="15"/>
        <end position="37"/>
    </location>
</feature>
<reference evidence="4 5" key="1">
    <citation type="submission" date="2021-03" db="EMBL/GenBank/DDBJ databases">
        <title>Whole genome sequence of Metabacillus bambusae BG109.</title>
        <authorList>
            <person name="Jeong J.W."/>
        </authorList>
    </citation>
    <scope>NUCLEOTIDE SEQUENCE [LARGE SCALE GENOMIC DNA]</scope>
    <source>
        <strain evidence="4 5">BG109</strain>
    </source>
</reference>
<dbReference type="RefSeq" id="WP_207981161.1">
    <property type="nucleotide sequence ID" value="NZ_JAGDEL010000021.1"/>
</dbReference>
<keyword evidence="1" id="KW-0175">Coiled coil</keyword>
<keyword evidence="2" id="KW-0812">Transmembrane</keyword>
<accession>A0ABS3N7L5</accession>